<keyword evidence="3" id="KW-0808">Transferase</keyword>
<protein>
    <submittedName>
        <fullName evidence="3">Glycosyltransferase</fullName>
    </submittedName>
</protein>
<feature type="domain" description="Glycosyltransferase subfamily 4-like N-terminal" evidence="2">
    <location>
        <begin position="27"/>
        <end position="180"/>
    </location>
</feature>
<dbReference type="PANTHER" id="PTHR12526:SF627">
    <property type="entry name" value="D-RHAMNOSYLTRANSFERASE WBPZ"/>
    <property type="match status" value="1"/>
</dbReference>
<name>A0A7Y8BS98_9PSED</name>
<evidence type="ECO:0000313" key="4">
    <source>
        <dbReference type="Proteomes" id="UP000522864"/>
    </source>
</evidence>
<comment type="caution">
    <text evidence="3">The sequence shown here is derived from an EMBL/GenBank/DDBJ whole genome shotgun (WGS) entry which is preliminary data.</text>
</comment>
<dbReference type="InterPro" id="IPR001296">
    <property type="entry name" value="Glyco_trans_1"/>
</dbReference>
<sequence>MSKRFKILQLQPDYNVKRNDFSDLAEQIVLALPKDRYEVTSAFLRGRPGPGEPVSRAEHSVYFEFSSSALKGFMRLCVMWRLYQFCRKGQFDAVVCNRFKPVNMLLQLNRWLKIPLCIGISHGFGEYDRFYRRRQVKVLADKHWRFVGVSPAVKAYLLGCQSGFTDKNTYAISNAIDIEQAESLQHSRERSRELLGLSPSVRLIGALGRLVPVKGHTYLLQAFAGLKDKYPDAQLAIIGAGREEANLKAEIERLGLEGRAYLLGFRENALQYVRAFDIWAMPSLSEGMSLALMEGISGHLPVIASDIPAMSSVVQAAGGLLVKPADVPSLTSALDSYLGLSDEALQAKGEQAYRYLHEHHDIEVYRQEYLNLIETGLVQAGRAHP</sequence>
<evidence type="ECO:0000259" key="2">
    <source>
        <dbReference type="Pfam" id="PF13439"/>
    </source>
</evidence>
<dbReference type="Gene3D" id="3.40.50.2000">
    <property type="entry name" value="Glycogen Phosphorylase B"/>
    <property type="match status" value="2"/>
</dbReference>
<dbReference type="Pfam" id="PF00534">
    <property type="entry name" value="Glycos_transf_1"/>
    <property type="match status" value="1"/>
</dbReference>
<feature type="domain" description="Glycosyl transferase family 1" evidence="1">
    <location>
        <begin position="189"/>
        <end position="346"/>
    </location>
</feature>
<dbReference type="Proteomes" id="UP000522864">
    <property type="component" value="Unassembled WGS sequence"/>
</dbReference>
<dbReference type="RefSeq" id="WP_177101423.1">
    <property type="nucleotide sequence ID" value="NZ_JACAQA010000012.1"/>
</dbReference>
<dbReference type="PANTHER" id="PTHR12526">
    <property type="entry name" value="GLYCOSYLTRANSFERASE"/>
    <property type="match status" value="1"/>
</dbReference>
<dbReference type="SUPFAM" id="SSF53756">
    <property type="entry name" value="UDP-Glycosyltransferase/glycogen phosphorylase"/>
    <property type="match status" value="1"/>
</dbReference>
<dbReference type="Pfam" id="PF13439">
    <property type="entry name" value="Glyco_transf_4"/>
    <property type="match status" value="1"/>
</dbReference>
<dbReference type="GO" id="GO:0016757">
    <property type="term" value="F:glycosyltransferase activity"/>
    <property type="evidence" value="ECO:0007669"/>
    <property type="project" value="InterPro"/>
</dbReference>
<organism evidence="3 4">
    <name type="scientific">Pseudomonas gingeri</name>
    <dbReference type="NCBI Taxonomy" id="117681"/>
    <lineage>
        <taxon>Bacteria</taxon>
        <taxon>Pseudomonadati</taxon>
        <taxon>Pseudomonadota</taxon>
        <taxon>Gammaproteobacteria</taxon>
        <taxon>Pseudomonadales</taxon>
        <taxon>Pseudomonadaceae</taxon>
        <taxon>Pseudomonas</taxon>
    </lineage>
</organism>
<dbReference type="AlphaFoldDB" id="A0A7Y8BS98"/>
<dbReference type="EMBL" id="JACAQA010000012">
    <property type="protein sequence ID" value="NWB86610.1"/>
    <property type="molecule type" value="Genomic_DNA"/>
</dbReference>
<evidence type="ECO:0000313" key="3">
    <source>
        <dbReference type="EMBL" id="NWB86610.1"/>
    </source>
</evidence>
<evidence type="ECO:0000259" key="1">
    <source>
        <dbReference type="Pfam" id="PF00534"/>
    </source>
</evidence>
<accession>A0A7Y8BS98</accession>
<dbReference type="CDD" id="cd03811">
    <property type="entry name" value="GT4_GT28_WabH-like"/>
    <property type="match status" value="1"/>
</dbReference>
<dbReference type="GO" id="GO:1901135">
    <property type="term" value="P:carbohydrate derivative metabolic process"/>
    <property type="evidence" value="ECO:0007669"/>
    <property type="project" value="UniProtKB-ARBA"/>
</dbReference>
<dbReference type="InterPro" id="IPR028098">
    <property type="entry name" value="Glyco_trans_4-like_N"/>
</dbReference>
<gene>
    <name evidence="3" type="ORF">HX830_17175</name>
</gene>
<proteinExistence type="predicted"/>
<reference evidence="3 4" key="1">
    <citation type="submission" date="2020-04" db="EMBL/GenBank/DDBJ databases">
        <title>Molecular characterization of pseudomonads from Agaricus bisporus reveal novel blotch 2 pathogens in Western Europe.</title>
        <authorList>
            <person name="Taparia T."/>
            <person name="Krijger M."/>
            <person name="Haynes E."/>
            <person name="Elpinstone J.G."/>
            <person name="Noble R."/>
            <person name="Van Der Wolf J."/>
        </authorList>
    </citation>
    <scope>NUCLEOTIDE SEQUENCE [LARGE SCALE GENOMIC DNA]</scope>
    <source>
        <strain evidence="3 4">G9001</strain>
    </source>
</reference>